<keyword evidence="5 12" id="KW-1133">Transmembrane helix</keyword>
<dbReference type="Pfam" id="PF02628">
    <property type="entry name" value="COX15-CtaA"/>
    <property type="match status" value="1"/>
</dbReference>
<evidence type="ECO:0000256" key="8">
    <source>
        <dbReference type="ARBA" id="ARBA00023133"/>
    </source>
</evidence>
<accession>A0A177SRG0</accession>
<evidence type="ECO:0000256" key="4">
    <source>
        <dbReference type="ARBA" id="ARBA00022723"/>
    </source>
</evidence>
<evidence type="ECO:0000256" key="9">
    <source>
        <dbReference type="ARBA" id="ARBA00023136"/>
    </source>
</evidence>
<dbReference type="PANTHER" id="PTHR35457:SF1">
    <property type="entry name" value="HEME A SYNTHASE"/>
    <property type="match status" value="1"/>
</dbReference>
<evidence type="ECO:0000256" key="10">
    <source>
        <dbReference type="ARBA" id="ARBA00023157"/>
    </source>
</evidence>
<comment type="pathway">
    <text evidence="11">Porphyrin-containing compound metabolism.</text>
</comment>
<evidence type="ECO:0000256" key="1">
    <source>
        <dbReference type="ARBA" id="ARBA00004141"/>
    </source>
</evidence>
<feature type="transmembrane region" description="Helical" evidence="12">
    <location>
        <begin position="131"/>
        <end position="153"/>
    </location>
</feature>
<protein>
    <submittedName>
        <fullName evidence="13">Cytochrome B</fullName>
    </submittedName>
</protein>
<keyword evidence="3 12" id="KW-0812">Transmembrane</keyword>
<sequence length="360" mass="39310">MTRPGYRLAVFATGLALLVVLLGAYTRLTHAGLGCPDWPGCYGFISVPKTEAQLAHAELHFPDSPVEAHKGRNEMVHRYFAGTLALVIAMLAVQALRRHGRDGQPYRLPLLVLGVVFLQAAFGMWTVTLQLWPQVVTAHLLGGFATLSLLFLLSLRLSRAYMPLPGLPRRVRRLAAVALMLVIGQIALGGWVSANYAAVACIDLPTCHGEWWPQADFANGFHLTQHIGPNYLGGQLDSEARTAIHITHRLGALLVTCVLLALAWQLHRVGLRRLAKLVVAALFLQVGLGISNVLFHLPLVVAVAHNAGGAGLLLTMVLVNYRTRPAPQPRARRVSPGWRLTPLRLAGDFHYLGGNPWQRT</sequence>
<evidence type="ECO:0000256" key="2">
    <source>
        <dbReference type="ARBA" id="ARBA00022475"/>
    </source>
</evidence>
<evidence type="ECO:0000256" key="3">
    <source>
        <dbReference type="ARBA" id="ARBA00022692"/>
    </source>
</evidence>
<comment type="subcellular location">
    <subcellularLocation>
        <location evidence="1">Membrane</location>
        <topology evidence="1">Multi-pass membrane protein</topology>
    </subcellularLocation>
</comment>
<feature type="transmembrane region" description="Helical" evidence="12">
    <location>
        <begin position="174"/>
        <end position="194"/>
    </location>
</feature>
<keyword evidence="9 12" id="KW-0472">Membrane</keyword>
<feature type="transmembrane region" description="Helical" evidence="12">
    <location>
        <begin position="277"/>
        <end position="297"/>
    </location>
</feature>
<feature type="transmembrane region" description="Helical" evidence="12">
    <location>
        <begin position="79"/>
        <end position="96"/>
    </location>
</feature>
<dbReference type="GO" id="GO:0016491">
    <property type="term" value="F:oxidoreductase activity"/>
    <property type="evidence" value="ECO:0007669"/>
    <property type="project" value="UniProtKB-KW"/>
</dbReference>
<evidence type="ECO:0000256" key="11">
    <source>
        <dbReference type="ARBA" id="ARBA00023444"/>
    </source>
</evidence>
<name>A0A177SRG0_PSEPU</name>
<dbReference type="RefSeq" id="WP_064302117.1">
    <property type="nucleotide sequence ID" value="NZ_LUCV01000010.1"/>
</dbReference>
<keyword evidence="7" id="KW-0408">Iron</keyword>
<keyword evidence="10" id="KW-1015">Disulfide bond</keyword>
<comment type="caution">
    <text evidence="13">The sequence shown here is derived from an EMBL/GenBank/DDBJ whole genome shotgun (WGS) entry which is preliminary data.</text>
</comment>
<feature type="transmembrane region" description="Helical" evidence="12">
    <location>
        <begin position="303"/>
        <end position="323"/>
    </location>
</feature>
<evidence type="ECO:0000256" key="5">
    <source>
        <dbReference type="ARBA" id="ARBA00022989"/>
    </source>
</evidence>
<feature type="transmembrane region" description="Helical" evidence="12">
    <location>
        <begin position="108"/>
        <end position="125"/>
    </location>
</feature>
<dbReference type="Proteomes" id="UP000077752">
    <property type="component" value="Unassembled WGS sequence"/>
</dbReference>
<dbReference type="InterPro" id="IPR003780">
    <property type="entry name" value="COX15/CtaA_fam"/>
</dbReference>
<evidence type="ECO:0000313" key="14">
    <source>
        <dbReference type="Proteomes" id="UP000077752"/>
    </source>
</evidence>
<evidence type="ECO:0000256" key="6">
    <source>
        <dbReference type="ARBA" id="ARBA00023002"/>
    </source>
</evidence>
<dbReference type="GO" id="GO:0016020">
    <property type="term" value="C:membrane"/>
    <property type="evidence" value="ECO:0007669"/>
    <property type="project" value="UniProtKB-SubCell"/>
</dbReference>
<organism evidence="13 14">
    <name type="scientific">Pseudomonas putida</name>
    <name type="common">Arthrobacter siderocapsulatus</name>
    <dbReference type="NCBI Taxonomy" id="303"/>
    <lineage>
        <taxon>Bacteria</taxon>
        <taxon>Pseudomonadati</taxon>
        <taxon>Pseudomonadota</taxon>
        <taxon>Gammaproteobacteria</taxon>
        <taxon>Pseudomonadales</taxon>
        <taxon>Pseudomonadaceae</taxon>
        <taxon>Pseudomonas</taxon>
    </lineage>
</organism>
<dbReference type="InterPro" id="IPR050450">
    <property type="entry name" value="COX15/CtaA_HemeA_synthase"/>
</dbReference>
<dbReference type="GO" id="GO:0046872">
    <property type="term" value="F:metal ion binding"/>
    <property type="evidence" value="ECO:0007669"/>
    <property type="project" value="UniProtKB-KW"/>
</dbReference>
<keyword evidence="2" id="KW-1003">Cell membrane</keyword>
<dbReference type="GO" id="GO:0006784">
    <property type="term" value="P:heme A biosynthetic process"/>
    <property type="evidence" value="ECO:0007669"/>
    <property type="project" value="InterPro"/>
</dbReference>
<evidence type="ECO:0000313" key="13">
    <source>
        <dbReference type="EMBL" id="OAI93554.1"/>
    </source>
</evidence>
<keyword evidence="6" id="KW-0560">Oxidoreductase</keyword>
<dbReference type="PANTHER" id="PTHR35457">
    <property type="entry name" value="HEME A SYNTHASE"/>
    <property type="match status" value="1"/>
</dbReference>
<evidence type="ECO:0000256" key="12">
    <source>
        <dbReference type="SAM" id="Phobius"/>
    </source>
</evidence>
<feature type="transmembrane region" description="Helical" evidence="12">
    <location>
        <begin position="246"/>
        <end position="265"/>
    </location>
</feature>
<gene>
    <name evidence="13" type="ORF">AYO28_12475</name>
</gene>
<proteinExistence type="predicted"/>
<dbReference type="AlphaFoldDB" id="A0A177SRG0"/>
<keyword evidence="4" id="KW-0479">Metal-binding</keyword>
<reference evidence="13 14" key="1">
    <citation type="submission" date="2016-03" db="EMBL/GenBank/DDBJ databases">
        <title>Draft Genome Assembly of Pseudomonas putida strain CBF10-2.</title>
        <authorList>
            <person name="Iyer R.S."/>
            <person name="Damania A."/>
        </authorList>
    </citation>
    <scope>NUCLEOTIDE SEQUENCE [LARGE SCALE GENOMIC DNA]</scope>
    <source>
        <strain evidence="13 14">CBF10-2</strain>
    </source>
</reference>
<keyword evidence="8" id="KW-0350">Heme biosynthesis</keyword>
<evidence type="ECO:0000256" key="7">
    <source>
        <dbReference type="ARBA" id="ARBA00023004"/>
    </source>
</evidence>
<dbReference type="EMBL" id="LUCV01000010">
    <property type="protein sequence ID" value="OAI93554.1"/>
    <property type="molecule type" value="Genomic_DNA"/>
</dbReference>